<evidence type="ECO:0000256" key="5">
    <source>
        <dbReference type="ARBA" id="ARBA00022741"/>
    </source>
</evidence>
<name>A0ABT6C5V5_9MICO</name>
<accession>A0ABT6C5V5</accession>
<evidence type="ECO:0000256" key="2">
    <source>
        <dbReference type="ARBA" id="ARBA00012438"/>
    </source>
</evidence>
<sequence length="391" mass="42116">MSAPTTSRARHLWGETWRILAAAVSGLLLLAAAQAEDRTQHYQHGDVWPFVDLALGVLSLGLLLWRRRWPVAITGTLVAVSAVAVSPAGAAGLALISLCTHRRWRQIVPMTVLWILSSLIFALLFPSQDALSDRITNVVLTLLATAVCVATGLAIGARRELLASLRARAETAEREQALLVARAKVGERARIAREMHDVLAHRISLVAVHSGALAYRQDLSATEVRTAAGVIQENAHHALTELREVLGVLRGNEAPGEPEAPQPVLCDVEALVESARRGGAHIDLRVHTDPSGLPEPISRHAYRIIQEGLTNAAKHAPGAPVIVEIAGEPGGRLLLEVRNPEPPHQEVEPLPSSGLGLIGLTERAVLSGGELRYGVDRRQHFVLSAWLPWAT</sequence>
<keyword evidence="8" id="KW-0902">Two-component regulatory system</keyword>
<reference evidence="11 12" key="1">
    <citation type="submission" date="2023-03" db="EMBL/GenBank/DDBJ databases">
        <title>YIM 133296 draft genome.</title>
        <authorList>
            <person name="Xiong L."/>
        </authorList>
    </citation>
    <scope>NUCLEOTIDE SEQUENCE [LARGE SCALE GENOMIC DNA]</scope>
    <source>
        <strain evidence="11 12">YIM 133296</strain>
    </source>
</reference>
<protein>
    <recommendedName>
        <fullName evidence="2">histidine kinase</fullName>
        <ecNumber evidence="2">2.7.13.3</ecNumber>
    </recommendedName>
</protein>
<dbReference type="Gene3D" id="3.30.565.10">
    <property type="entry name" value="Histidine kinase-like ATPase, C-terminal domain"/>
    <property type="match status" value="1"/>
</dbReference>
<feature type="domain" description="Signal transduction histidine kinase subgroup 3 dimerisation and phosphoacceptor" evidence="10">
    <location>
        <begin position="187"/>
        <end position="251"/>
    </location>
</feature>
<feature type="transmembrane region" description="Helical" evidence="9">
    <location>
        <begin position="77"/>
        <end position="98"/>
    </location>
</feature>
<evidence type="ECO:0000256" key="7">
    <source>
        <dbReference type="ARBA" id="ARBA00022840"/>
    </source>
</evidence>
<dbReference type="CDD" id="cd16917">
    <property type="entry name" value="HATPase_UhpB-NarQ-NarX-like"/>
    <property type="match status" value="1"/>
</dbReference>
<dbReference type="EMBL" id="JAROAV010000027">
    <property type="protein sequence ID" value="MDF8264299.1"/>
    <property type="molecule type" value="Genomic_DNA"/>
</dbReference>
<evidence type="ECO:0000313" key="12">
    <source>
        <dbReference type="Proteomes" id="UP001528912"/>
    </source>
</evidence>
<dbReference type="Gene3D" id="1.20.5.1930">
    <property type="match status" value="1"/>
</dbReference>
<gene>
    <name evidence="11" type="ORF">P4R38_08605</name>
</gene>
<evidence type="ECO:0000256" key="1">
    <source>
        <dbReference type="ARBA" id="ARBA00000085"/>
    </source>
</evidence>
<feature type="transmembrane region" description="Helical" evidence="9">
    <location>
        <begin position="45"/>
        <end position="65"/>
    </location>
</feature>
<keyword evidence="3" id="KW-0597">Phosphoprotein</keyword>
<dbReference type="InterPro" id="IPR011712">
    <property type="entry name" value="Sig_transdc_His_kin_sub3_dim/P"/>
</dbReference>
<keyword evidence="9" id="KW-0812">Transmembrane</keyword>
<feature type="transmembrane region" description="Helical" evidence="9">
    <location>
        <begin position="104"/>
        <end position="125"/>
    </location>
</feature>
<keyword evidence="7" id="KW-0067">ATP-binding</keyword>
<dbReference type="InterPro" id="IPR036890">
    <property type="entry name" value="HATPase_C_sf"/>
</dbReference>
<keyword evidence="5" id="KW-0547">Nucleotide-binding</keyword>
<dbReference type="Pfam" id="PF07730">
    <property type="entry name" value="HisKA_3"/>
    <property type="match status" value="1"/>
</dbReference>
<comment type="caution">
    <text evidence="11">The sequence shown here is derived from an EMBL/GenBank/DDBJ whole genome shotgun (WGS) entry which is preliminary data.</text>
</comment>
<keyword evidence="12" id="KW-1185">Reference proteome</keyword>
<proteinExistence type="predicted"/>
<dbReference type="GO" id="GO:0016301">
    <property type="term" value="F:kinase activity"/>
    <property type="evidence" value="ECO:0007669"/>
    <property type="project" value="UniProtKB-KW"/>
</dbReference>
<evidence type="ECO:0000259" key="10">
    <source>
        <dbReference type="Pfam" id="PF07730"/>
    </source>
</evidence>
<organism evidence="11 12">
    <name type="scientific">Luteipulveratus flavus</name>
    <dbReference type="NCBI Taxonomy" id="3031728"/>
    <lineage>
        <taxon>Bacteria</taxon>
        <taxon>Bacillati</taxon>
        <taxon>Actinomycetota</taxon>
        <taxon>Actinomycetes</taxon>
        <taxon>Micrococcales</taxon>
        <taxon>Dermacoccaceae</taxon>
        <taxon>Luteipulveratus</taxon>
    </lineage>
</organism>
<dbReference type="Proteomes" id="UP001528912">
    <property type="component" value="Unassembled WGS sequence"/>
</dbReference>
<evidence type="ECO:0000256" key="3">
    <source>
        <dbReference type="ARBA" id="ARBA00022553"/>
    </source>
</evidence>
<feature type="transmembrane region" description="Helical" evidence="9">
    <location>
        <begin position="137"/>
        <end position="157"/>
    </location>
</feature>
<dbReference type="PANTHER" id="PTHR24421:SF10">
    <property type="entry name" value="NITRATE_NITRITE SENSOR PROTEIN NARQ"/>
    <property type="match status" value="1"/>
</dbReference>
<evidence type="ECO:0000256" key="4">
    <source>
        <dbReference type="ARBA" id="ARBA00022679"/>
    </source>
</evidence>
<dbReference type="RefSeq" id="WP_275238979.1">
    <property type="nucleotide sequence ID" value="NZ_JARFJC010000031.1"/>
</dbReference>
<keyword evidence="4" id="KW-0808">Transferase</keyword>
<dbReference type="SUPFAM" id="SSF55874">
    <property type="entry name" value="ATPase domain of HSP90 chaperone/DNA topoisomerase II/histidine kinase"/>
    <property type="match status" value="1"/>
</dbReference>
<keyword evidence="6 11" id="KW-0418">Kinase</keyword>
<evidence type="ECO:0000256" key="6">
    <source>
        <dbReference type="ARBA" id="ARBA00022777"/>
    </source>
</evidence>
<evidence type="ECO:0000256" key="9">
    <source>
        <dbReference type="SAM" id="Phobius"/>
    </source>
</evidence>
<evidence type="ECO:0000313" key="11">
    <source>
        <dbReference type="EMBL" id="MDF8264299.1"/>
    </source>
</evidence>
<evidence type="ECO:0000256" key="8">
    <source>
        <dbReference type="ARBA" id="ARBA00023012"/>
    </source>
</evidence>
<dbReference type="EC" id="2.7.13.3" evidence="2"/>
<dbReference type="PANTHER" id="PTHR24421">
    <property type="entry name" value="NITRATE/NITRITE SENSOR PROTEIN NARX-RELATED"/>
    <property type="match status" value="1"/>
</dbReference>
<dbReference type="InterPro" id="IPR050482">
    <property type="entry name" value="Sensor_HK_TwoCompSys"/>
</dbReference>
<comment type="catalytic activity">
    <reaction evidence="1">
        <text>ATP + protein L-histidine = ADP + protein N-phospho-L-histidine.</text>
        <dbReference type="EC" id="2.7.13.3"/>
    </reaction>
</comment>
<keyword evidence="9" id="KW-0472">Membrane</keyword>
<keyword evidence="9" id="KW-1133">Transmembrane helix</keyword>